<evidence type="ECO:0000313" key="5">
    <source>
        <dbReference type="Proteomes" id="UP000753802"/>
    </source>
</evidence>
<dbReference type="CDD" id="cd02440">
    <property type="entry name" value="AdoMet_MTases"/>
    <property type="match status" value="1"/>
</dbReference>
<dbReference type="EMBL" id="JAACJS010000015">
    <property type="protein sequence ID" value="NCI50627.1"/>
    <property type="molecule type" value="Genomic_DNA"/>
</dbReference>
<proteinExistence type="predicted"/>
<dbReference type="PANTHER" id="PTHR43861:SF1">
    <property type="entry name" value="TRANS-ACONITATE 2-METHYLTRANSFERASE"/>
    <property type="match status" value="1"/>
</dbReference>
<organism evidence="4 5">
    <name type="scientific">Sediminibacterium roseum</name>
    <dbReference type="NCBI Taxonomy" id="1978412"/>
    <lineage>
        <taxon>Bacteria</taxon>
        <taxon>Pseudomonadati</taxon>
        <taxon>Bacteroidota</taxon>
        <taxon>Chitinophagia</taxon>
        <taxon>Chitinophagales</taxon>
        <taxon>Chitinophagaceae</taxon>
        <taxon>Sediminibacterium</taxon>
    </lineage>
</organism>
<dbReference type="Pfam" id="PF13649">
    <property type="entry name" value="Methyltransf_25"/>
    <property type="match status" value="1"/>
</dbReference>
<sequence>MDTSNEIHAANAFNRQAALFDEMYSGDTIIQYKRDRVRKHVQHFLKPGSHILELNAGTGEDAVFFAGHGHTIHATDISEAMQEQLQKKVNARGLNEKITNEVCSFTSLENLKTTALYDHVFSNFAGLNCTDRLDKVLHSLSPLLKENGMVTLVVLPKFCLWEFLLLFRGKIKTALRRFAGKKGARSHIEGEYFRCWYYNPSFIKKQLAKDFEVVLLEGLCTLVPPSYIEGFAEKRRGLYSFLCRMENRLRFAMPWRSIGDYYIISLRKK</sequence>
<dbReference type="Proteomes" id="UP000753802">
    <property type="component" value="Unassembled WGS sequence"/>
</dbReference>
<dbReference type="Gene3D" id="3.40.50.150">
    <property type="entry name" value="Vaccinia Virus protein VP39"/>
    <property type="match status" value="1"/>
</dbReference>
<dbReference type="GO" id="GO:0008168">
    <property type="term" value="F:methyltransferase activity"/>
    <property type="evidence" value="ECO:0007669"/>
    <property type="project" value="UniProtKB-KW"/>
</dbReference>
<evidence type="ECO:0000313" key="4">
    <source>
        <dbReference type="EMBL" id="NCI50627.1"/>
    </source>
</evidence>
<evidence type="ECO:0000256" key="1">
    <source>
        <dbReference type="ARBA" id="ARBA00022603"/>
    </source>
</evidence>
<keyword evidence="5" id="KW-1185">Reference proteome</keyword>
<evidence type="ECO:0000259" key="3">
    <source>
        <dbReference type="Pfam" id="PF13649"/>
    </source>
</evidence>
<protein>
    <submittedName>
        <fullName evidence="4">Methyltransferase domain-containing protein</fullName>
    </submittedName>
</protein>
<keyword evidence="2" id="KW-0808">Transferase</keyword>
<dbReference type="RefSeq" id="WP_161818945.1">
    <property type="nucleotide sequence ID" value="NZ_JAACJS010000015.1"/>
</dbReference>
<evidence type="ECO:0000256" key="2">
    <source>
        <dbReference type="ARBA" id="ARBA00022679"/>
    </source>
</evidence>
<comment type="caution">
    <text evidence="4">The sequence shown here is derived from an EMBL/GenBank/DDBJ whole genome shotgun (WGS) entry which is preliminary data.</text>
</comment>
<gene>
    <name evidence="4" type="ORF">GWC95_11880</name>
</gene>
<reference evidence="4 5" key="1">
    <citation type="submission" date="2020-01" db="EMBL/GenBank/DDBJ databases">
        <title>Genome analysis.</title>
        <authorList>
            <person name="Wu S."/>
            <person name="Wang G."/>
        </authorList>
    </citation>
    <scope>NUCLEOTIDE SEQUENCE [LARGE SCALE GENOMIC DNA]</scope>
    <source>
        <strain evidence="4 5">SYL130</strain>
    </source>
</reference>
<dbReference type="GO" id="GO:0032259">
    <property type="term" value="P:methylation"/>
    <property type="evidence" value="ECO:0007669"/>
    <property type="project" value="UniProtKB-KW"/>
</dbReference>
<dbReference type="SUPFAM" id="SSF53335">
    <property type="entry name" value="S-adenosyl-L-methionine-dependent methyltransferases"/>
    <property type="match status" value="1"/>
</dbReference>
<dbReference type="InterPro" id="IPR041698">
    <property type="entry name" value="Methyltransf_25"/>
</dbReference>
<dbReference type="PANTHER" id="PTHR43861">
    <property type="entry name" value="TRANS-ACONITATE 2-METHYLTRANSFERASE-RELATED"/>
    <property type="match status" value="1"/>
</dbReference>
<name>A0ABW9ZU10_9BACT</name>
<dbReference type="InterPro" id="IPR029063">
    <property type="entry name" value="SAM-dependent_MTases_sf"/>
</dbReference>
<keyword evidence="1 4" id="KW-0489">Methyltransferase</keyword>
<feature type="domain" description="Methyltransferase" evidence="3">
    <location>
        <begin position="51"/>
        <end position="148"/>
    </location>
</feature>
<accession>A0ABW9ZU10</accession>